<gene>
    <name evidence="2" type="ORF">CU669_16480</name>
</gene>
<evidence type="ECO:0000313" key="2">
    <source>
        <dbReference type="EMBL" id="RAU20866.1"/>
    </source>
</evidence>
<evidence type="ECO:0008006" key="4">
    <source>
        <dbReference type="Google" id="ProtNLM"/>
    </source>
</evidence>
<dbReference type="Proteomes" id="UP000251075">
    <property type="component" value="Unassembled WGS sequence"/>
</dbReference>
<accession>A0A364NUX5</accession>
<dbReference type="InterPro" id="IPR018692">
    <property type="entry name" value="DUF2189"/>
</dbReference>
<name>A0A364NUX5_9PROT</name>
<organism evidence="2 3">
    <name type="scientific">Paramagnetospirillum kuznetsovii</name>
    <dbReference type="NCBI Taxonomy" id="2053833"/>
    <lineage>
        <taxon>Bacteria</taxon>
        <taxon>Pseudomonadati</taxon>
        <taxon>Pseudomonadota</taxon>
        <taxon>Alphaproteobacteria</taxon>
        <taxon>Rhodospirillales</taxon>
        <taxon>Magnetospirillaceae</taxon>
        <taxon>Paramagnetospirillum</taxon>
    </lineage>
</organism>
<feature type="transmembrane region" description="Helical" evidence="1">
    <location>
        <begin position="62"/>
        <end position="84"/>
    </location>
</feature>
<keyword evidence="1" id="KW-0472">Membrane</keyword>
<dbReference type="AlphaFoldDB" id="A0A364NUX5"/>
<feature type="transmembrane region" description="Helical" evidence="1">
    <location>
        <begin position="37"/>
        <end position="56"/>
    </location>
</feature>
<reference evidence="2 3" key="1">
    <citation type="submission" date="2017-11" db="EMBL/GenBank/DDBJ databases">
        <title>Draft genome sequence of magnetotactic bacterium Magnetospirillum kuznetsovii LBB-42.</title>
        <authorList>
            <person name="Grouzdev D.S."/>
            <person name="Rysina M.S."/>
            <person name="Baslerov R.V."/>
            <person name="Koziaeva V."/>
        </authorList>
    </citation>
    <scope>NUCLEOTIDE SEQUENCE [LARGE SCALE GENOMIC DNA]</scope>
    <source>
        <strain evidence="2 3">LBB-42</strain>
    </source>
</reference>
<feature type="transmembrane region" description="Helical" evidence="1">
    <location>
        <begin position="160"/>
        <end position="183"/>
    </location>
</feature>
<proteinExistence type="predicted"/>
<sequence>MTMPNGANPPTIRRLTSDQASGWLAAGWRDMARNPGLSLGFGAVFAVIGLVMAYGLEREGLGSLLLPACAGFVLIGPLSAVFFYEISRRNEMGEPVSLSLVVSSVLARFGQIAQLGMVLVLFMMAWLLSGLVIFAMFFQGAPPPLENFVMDILFGSGSRIFLVVGMVVGGLLAAIAFSISVFAMPMLLDRDVGAFTAMVYSVRAVRLNQASMIGWGATIAIITFFGMGFAFVGLVVSLPLVAHASWHAYRDVSRG</sequence>
<evidence type="ECO:0000256" key="1">
    <source>
        <dbReference type="SAM" id="Phobius"/>
    </source>
</evidence>
<dbReference type="EMBL" id="PGTO01000016">
    <property type="protein sequence ID" value="RAU20866.1"/>
    <property type="molecule type" value="Genomic_DNA"/>
</dbReference>
<feature type="transmembrane region" description="Helical" evidence="1">
    <location>
        <begin position="119"/>
        <end position="139"/>
    </location>
</feature>
<feature type="transmembrane region" description="Helical" evidence="1">
    <location>
        <begin position="213"/>
        <end position="241"/>
    </location>
</feature>
<keyword evidence="3" id="KW-1185">Reference proteome</keyword>
<protein>
    <recommendedName>
        <fullName evidence="4">DUF2189 domain-containing protein</fullName>
    </recommendedName>
</protein>
<evidence type="ECO:0000313" key="3">
    <source>
        <dbReference type="Proteomes" id="UP000251075"/>
    </source>
</evidence>
<comment type="caution">
    <text evidence="2">The sequence shown here is derived from an EMBL/GenBank/DDBJ whole genome shotgun (WGS) entry which is preliminary data.</text>
</comment>
<keyword evidence="1" id="KW-0812">Transmembrane</keyword>
<keyword evidence="1" id="KW-1133">Transmembrane helix</keyword>
<dbReference type="OrthoDB" id="9809543at2"/>
<dbReference type="Pfam" id="PF09955">
    <property type="entry name" value="DUF2189"/>
    <property type="match status" value="1"/>
</dbReference>
<dbReference type="RefSeq" id="WP_112146694.1">
    <property type="nucleotide sequence ID" value="NZ_PGTO01000016.1"/>
</dbReference>